<gene>
    <name evidence="2" type="ORF">S12H4_10781</name>
</gene>
<dbReference type="EMBL" id="BARW01004689">
    <property type="protein sequence ID" value="GAI65668.1"/>
    <property type="molecule type" value="Genomic_DNA"/>
</dbReference>
<comment type="caution">
    <text evidence="2">The sequence shown here is derived from an EMBL/GenBank/DDBJ whole genome shotgun (WGS) entry which is preliminary data.</text>
</comment>
<keyword evidence="1" id="KW-0175">Coiled coil</keyword>
<evidence type="ECO:0000313" key="2">
    <source>
        <dbReference type="EMBL" id="GAI65668.1"/>
    </source>
</evidence>
<feature type="non-terminal residue" evidence="2">
    <location>
        <position position="1"/>
    </location>
</feature>
<sequence length="191" mass="22016">IQKKKKIIKKNLDSINSSSSEKDKIKRAIDILKTEIKALEVDLNGINDRLAKEEEELKQTKKKINENAELKPLQDKEDELIEKIQKIDAQIEQNKGKIEEKSQIEILDIKIPIEKAEHILKNLSVEFNKIDSYLIEKIDEQRLGAGKAFNSTIKNVIEELQLDDFSKIYINLDDYRLIVVRKGGKIQPLGV</sequence>
<reference evidence="2" key="1">
    <citation type="journal article" date="2014" name="Front. Microbiol.">
        <title>High frequency of phylogenetically diverse reductive dehalogenase-homologous genes in deep subseafloor sedimentary metagenomes.</title>
        <authorList>
            <person name="Kawai M."/>
            <person name="Futagami T."/>
            <person name="Toyoda A."/>
            <person name="Takaki Y."/>
            <person name="Nishi S."/>
            <person name="Hori S."/>
            <person name="Arai W."/>
            <person name="Tsubouchi T."/>
            <person name="Morono Y."/>
            <person name="Uchiyama I."/>
            <person name="Ito T."/>
            <person name="Fujiyama A."/>
            <person name="Inagaki F."/>
            <person name="Takami H."/>
        </authorList>
    </citation>
    <scope>NUCLEOTIDE SEQUENCE</scope>
    <source>
        <strain evidence="2">Expedition CK06-06</strain>
    </source>
</reference>
<protein>
    <submittedName>
        <fullName evidence="2">Uncharacterized protein</fullName>
    </submittedName>
</protein>
<accession>X1QBR5</accession>
<proteinExistence type="predicted"/>
<evidence type="ECO:0000256" key="1">
    <source>
        <dbReference type="SAM" id="Coils"/>
    </source>
</evidence>
<organism evidence="2">
    <name type="scientific">marine sediment metagenome</name>
    <dbReference type="NCBI Taxonomy" id="412755"/>
    <lineage>
        <taxon>unclassified sequences</taxon>
        <taxon>metagenomes</taxon>
        <taxon>ecological metagenomes</taxon>
    </lineage>
</organism>
<feature type="coiled-coil region" evidence="1">
    <location>
        <begin position="22"/>
        <end position="93"/>
    </location>
</feature>
<dbReference type="AlphaFoldDB" id="X1QBR5"/>
<name>X1QBR5_9ZZZZ</name>